<name>A0A2T3ANU9_9PEZI</name>
<feature type="compositionally biased region" description="Basic and acidic residues" evidence="1">
    <location>
        <begin position="109"/>
        <end position="124"/>
    </location>
</feature>
<feature type="region of interest" description="Disordered" evidence="1">
    <location>
        <begin position="1"/>
        <end position="35"/>
    </location>
</feature>
<proteinExistence type="predicted"/>
<evidence type="ECO:0000313" key="3">
    <source>
        <dbReference type="Proteomes" id="UP000241462"/>
    </source>
</evidence>
<feature type="compositionally biased region" description="Low complexity" evidence="1">
    <location>
        <begin position="1"/>
        <end position="14"/>
    </location>
</feature>
<organism evidence="2 3">
    <name type="scientific">Coniella lustricola</name>
    <dbReference type="NCBI Taxonomy" id="2025994"/>
    <lineage>
        <taxon>Eukaryota</taxon>
        <taxon>Fungi</taxon>
        <taxon>Dikarya</taxon>
        <taxon>Ascomycota</taxon>
        <taxon>Pezizomycotina</taxon>
        <taxon>Sordariomycetes</taxon>
        <taxon>Sordariomycetidae</taxon>
        <taxon>Diaporthales</taxon>
        <taxon>Schizoparmaceae</taxon>
        <taxon>Coniella</taxon>
    </lineage>
</organism>
<protein>
    <submittedName>
        <fullName evidence="2">Uncharacterized protein</fullName>
    </submittedName>
</protein>
<dbReference type="InParanoid" id="A0A2T3ANU9"/>
<feature type="region of interest" description="Disordered" evidence="1">
    <location>
        <begin position="109"/>
        <end position="201"/>
    </location>
</feature>
<evidence type="ECO:0000313" key="2">
    <source>
        <dbReference type="EMBL" id="PSS05319.1"/>
    </source>
</evidence>
<dbReference type="AlphaFoldDB" id="A0A2T3ANU9"/>
<reference evidence="2 3" key="1">
    <citation type="journal article" date="2018" name="Mycol. Prog.">
        <title>Coniella lustricola, a new species from submerged detritus.</title>
        <authorList>
            <person name="Raudabaugh D.B."/>
            <person name="Iturriaga T."/>
            <person name="Carver A."/>
            <person name="Mondo S."/>
            <person name="Pangilinan J."/>
            <person name="Lipzen A."/>
            <person name="He G."/>
            <person name="Amirebrahimi M."/>
            <person name="Grigoriev I.V."/>
            <person name="Miller A.N."/>
        </authorList>
    </citation>
    <scope>NUCLEOTIDE SEQUENCE [LARGE SCALE GENOMIC DNA]</scope>
    <source>
        <strain evidence="2 3">B22-T-1</strain>
    </source>
</reference>
<gene>
    <name evidence="2" type="ORF">BD289DRAFT_420006</name>
</gene>
<keyword evidence="3" id="KW-1185">Reference proteome</keyword>
<dbReference type="Proteomes" id="UP000241462">
    <property type="component" value="Unassembled WGS sequence"/>
</dbReference>
<evidence type="ECO:0000256" key="1">
    <source>
        <dbReference type="SAM" id="MobiDB-lite"/>
    </source>
</evidence>
<sequence>MRGPPGLTPTGLPPKRMLLGNGDGPEWLEEPGKLGPSEWTLVEAGFAPRPEPLDGAWEMLDETSLGPPTLVLGDEAGSEINGALGTGTSGPPGRKPVFGFPAALLTDKAEAEADAEPKTLREGTTDPPGLLGAGSRGPPGLADTGTSGPPGLTGTGMRGPPGPDGCLPSPTLLVLLEAVGTETETDAEPEAESPALETDASGPPGCKLAAVVMCVVATRAVAPAMLEEPLALAVLLGPKEVQVAQRPHAATLLIWTVSVHWSGENTVWVTAGGGVAAVGWPGAQTEETAVHS</sequence>
<accession>A0A2T3ANU9</accession>
<dbReference type="EMBL" id="KZ678372">
    <property type="protein sequence ID" value="PSS05319.1"/>
    <property type="molecule type" value="Genomic_DNA"/>
</dbReference>